<dbReference type="PANTHER" id="PTHR37984:SF15">
    <property type="entry name" value="INTEGRASE CATALYTIC DOMAIN-CONTAINING PROTEIN"/>
    <property type="match status" value="1"/>
</dbReference>
<dbReference type="InterPro" id="IPR036397">
    <property type="entry name" value="RNaseH_sf"/>
</dbReference>
<evidence type="ECO:0000256" key="1">
    <source>
        <dbReference type="SAM" id="MobiDB-lite"/>
    </source>
</evidence>
<proteinExistence type="predicted"/>
<dbReference type="GO" id="GO:0015074">
    <property type="term" value="P:DNA integration"/>
    <property type="evidence" value="ECO:0007669"/>
    <property type="project" value="InterPro"/>
</dbReference>
<evidence type="ECO:0000313" key="3">
    <source>
        <dbReference type="EMBL" id="KAE8968855.1"/>
    </source>
</evidence>
<accession>A0A6A3HJA5</accession>
<dbReference type="Proteomes" id="UP000460718">
    <property type="component" value="Unassembled WGS sequence"/>
</dbReference>
<dbReference type="FunFam" id="1.10.340.70:FF:000001">
    <property type="entry name" value="Retrovirus-related Pol polyprotein from transposon gypsy-like Protein"/>
    <property type="match status" value="1"/>
</dbReference>
<feature type="compositionally biased region" description="Acidic residues" evidence="1">
    <location>
        <begin position="104"/>
        <end position="123"/>
    </location>
</feature>
<feature type="region of interest" description="Disordered" evidence="1">
    <location>
        <begin position="57"/>
        <end position="126"/>
    </location>
</feature>
<organism evidence="3 4">
    <name type="scientific">Phytophthora fragariae</name>
    <dbReference type="NCBI Taxonomy" id="53985"/>
    <lineage>
        <taxon>Eukaryota</taxon>
        <taxon>Sar</taxon>
        <taxon>Stramenopiles</taxon>
        <taxon>Oomycota</taxon>
        <taxon>Peronosporomycetes</taxon>
        <taxon>Peronosporales</taxon>
        <taxon>Peronosporaceae</taxon>
        <taxon>Phytophthora</taxon>
    </lineage>
</organism>
<dbReference type="SUPFAM" id="SSF53098">
    <property type="entry name" value="Ribonuclease H-like"/>
    <property type="match status" value="1"/>
</dbReference>
<reference evidence="3 4" key="1">
    <citation type="submission" date="2018-09" db="EMBL/GenBank/DDBJ databases">
        <title>Genomic investigation of the strawberry pathogen Phytophthora fragariae indicates pathogenicity is determined by transcriptional variation in three key races.</title>
        <authorList>
            <person name="Adams T.M."/>
            <person name="Armitage A.D."/>
            <person name="Sobczyk M.K."/>
            <person name="Bates H.J."/>
            <person name="Dunwell J.M."/>
            <person name="Nellist C.F."/>
            <person name="Harrison R.J."/>
        </authorList>
    </citation>
    <scope>NUCLEOTIDE SEQUENCE [LARGE SCALE GENOMIC DNA]</scope>
    <source>
        <strain evidence="3 4">SCRP245</strain>
    </source>
</reference>
<dbReference type="Pfam" id="PF17921">
    <property type="entry name" value="Integrase_H2C2"/>
    <property type="match status" value="1"/>
</dbReference>
<comment type="caution">
    <text evidence="3">The sequence shown here is derived from an EMBL/GenBank/DDBJ whole genome shotgun (WGS) entry which is preliminary data.</text>
</comment>
<name>A0A6A3HJA5_9STRA</name>
<feature type="region of interest" description="Disordered" evidence="1">
    <location>
        <begin position="1"/>
        <end position="27"/>
    </location>
</feature>
<dbReference type="PROSITE" id="PS50994">
    <property type="entry name" value="INTEGRASE"/>
    <property type="match status" value="1"/>
</dbReference>
<dbReference type="Gene3D" id="3.30.420.10">
    <property type="entry name" value="Ribonuclease H-like superfamily/Ribonuclease H"/>
    <property type="match status" value="1"/>
</dbReference>
<sequence>MTERESLAPVGERSPSDCDDSSVPMSVVNKEPSKVVAGALEDALRVAKQALAEVGERPALIAAKGPPTSTSNVLNPETPDEGATVSVGEPPAPPENASIGTETPDPEYEGDADDETSEEEEDAERVVTSPVDLFGLDRERFVAEQKRTPWIQAVIAFVEDGALALNAQLRVKVLQMAHNYVVRDGMLLRKVHLKARAGPARSITVPVIPLPFVESVLHYCHSDVFAVHVGQTKTLDKVRKHAYWHGWQKDVIEYVRACSVCGSGKGYRPWKNGLMQRMLVQELSGPFSLLVVDAIGPLVTTPRGNKFILVFADYFTRWVEAFPVATLDTITFVNIMVDEVLSRHGLPERLLSDRGSNFISELAKSFYETLGIKKLYGAAYHPQTQGLVERFNGTLIGMLRMFSLREGPVLPLDLAFLNTKNKWKSNEVAEYRRRLYLSLRDTRRLVERQLLKAQERHGRRLEDQNEVTFEEGDAVWVYQYFRARRGERKTKKLAFSWHGSYRITGKLGDNTYIVAIPNHPDRVVSINVNRLKRFAGRWSRPFPLEVPTGVESRPDAGDDGPLSVDDLPTTSFVERLTLGGEETAFSGISCPIVDILAKRVKRRQKQYLVLTATYETLWRSASSLLPEFAILVNNFESELAKEKGWPEPRRSARLAEANAAVDEDELLF</sequence>
<gene>
    <name evidence="3" type="ORF">PF011_g27031</name>
</gene>
<dbReference type="InterPro" id="IPR050951">
    <property type="entry name" value="Retrovirus_Pol_polyprotein"/>
</dbReference>
<dbReference type="AlphaFoldDB" id="A0A6A3HJA5"/>
<dbReference type="Pfam" id="PF00665">
    <property type="entry name" value="rve"/>
    <property type="match status" value="1"/>
</dbReference>
<feature type="domain" description="Integrase catalytic" evidence="2">
    <location>
        <begin position="282"/>
        <end position="455"/>
    </location>
</feature>
<dbReference type="InterPro" id="IPR012337">
    <property type="entry name" value="RNaseH-like_sf"/>
</dbReference>
<dbReference type="InterPro" id="IPR001584">
    <property type="entry name" value="Integrase_cat-core"/>
</dbReference>
<evidence type="ECO:0000259" key="2">
    <source>
        <dbReference type="PROSITE" id="PS50994"/>
    </source>
</evidence>
<dbReference type="PANTHER" id="PTHR37984">
    <property type="entry name" value="PROTEIN CBG26694"/>
    <property type="match status" value="1"/>
</dbReference>
<evidence type="ECO:0000313" key="4">
    <source>
        <dbReference type="Proteomes" id="UP000460718"/>
    </source>
</evidence>
<dbReference type="Gene3D" id="1.10.340.70">
    <property type="match status" value="1"/>
</dbReference>
<dbReference type="EMBL" id="QXFW01003773">
    <property type="protein sequence ID" value="KAE8968855.1"/>
    <property type="molecule type" value="Genomic_DNA"/>
</dbReference>
<dbReference type="GO" id="GO:0003676">
    <property type="term" value="F:nucleic acid binding"/>
    <property type="evidence" value="ECO:0007669"/>
    <property type="project" value="InterPro"/>
</dbReference>
<protein>
    <recommendedName>
        <fullName evidence="2">Integrase catalytic domain-containing protein</fullName>
    </recommendedName>
</protein>
<dbReference type="InterPro" id="IPR041588">
    <property type="entry name" value="Integrase_H2C2"/>
</dbReference>